<reference evidence="2 3" key="1">
    <citation type="submission" date="2019-11" db="EMBL/GenBank/DDBJ databases">
        <title>Characterization of a new Erwinia amylovora bacteriophage.</title>
        <authorList>
            <person name="Valentovich L.N."/>
            <person name="Akhremchuk A.E."/>
            <person name="Besarab N.V."/>
            <person name="Lagonenko A.L."/>
        </authorList>
    </citation>
    <scope>NUCLEOTIDE SEQUENCE [LARGE SCALE GENOMIC DNA]</scope>
</reference>
<feature type="transmembrane region" description="Helical" evidence="1">
    <location>
        <begin position="12"/>
        <end position="34"/>
    </location>
</feature>
<dbReference type="Proteomes" id="UP000433183">
    <property type="component" value="Segment"/>
</dbReference>
<evidence type="ECO:0000256" key="1">
    <source>
        <dbReference type="SAM" id="Phobius"/>
    </source>
</evidence>
<accession>A0A6B9J9Z8</accession>
<dbReference type="EMBL" id="MN732867">
    <property type="protein sequence ID" value="QGZ16359.1"/>
    <property type="molecule type" value="Genomic_DNA"/>
</dbReference>
<gene>
    <name evidence="2" type="ORF">Hena1_02090</name>
</gene>
<proteinExistence type="predicted"/>
<keyword evidence="3" id="KW-1185">Reference proteome</keyword>
<keyword evidence="1" id="KW-1133">Transmembrane helix</keyword>
<protein>
    <submittedName>
        <fullName evidence="2">Uncharacterized protein</fullName>
    </submittedName>
</protein>
<keyword evidence="1" id="KW-0472">Membrane</keyword>
<keyword evidence="1" id="KW-0812">Transmembrane</keyword>
<sequence>MTQFQTSFALVLFNLLAFCATWYGTGLVAANYVVNYMHGTVTFSQVLAMGALMFVVSWLVASIFEAIVAGIIGEPTK</sequence>
<evidence type="ECO:0000313" key="3">
    <source>
        <dbReference type="Proteomes" id="UP000433183"/>
    </source>
</evidence>
<organism evidence="2 3">
    <name type="scientific">Erwinia phage Hena1</name>
    <dbReference type="NCBI Taxonomy" id="2678601"/>
    <lineage>
        <taxon>Viruses</taxon>
        <taxon>Duplodnaviria</taxon>
        <taxon>Heunggongvirae</taxon>
        <taxon>Uroviricota</taxon>
        <taxon>Caudoviricetes</taxon>
        <taxon>Vequintavirinae</taxon>
        <taxon>Henunavirus</taxon>
        <taxon>Henunavirus hena1</taxon>
    </lineage>
</organism>
<feature type="transmembrane region" description="Helical" evidence="1">
    <location>
        <begin position="46"/>
        <end position="72"/>
    </location>
</feature>
<name>A0A6B9J9Z8_9CAUD</name>
<evidence type="ECO:0000313" key="2">
    <source>
        <dbReference type="EMBL" id="QGZ16359.1"/>
    </source>
</evidence>